<dbReference type="EMBL" id="CP022657">
    <property type="protein sequence ID" value="ASS74575.1"/>
    <property type="molecule type" value="Genomic_DNA"/>
</dbReference>
<feature type="transmembrane region" description="Helical" evidence="1">
    <location>
        <begin position="29"/>
        <end position="49"/>
    </location>
</feature>
<feature type="transmembrane region" description="Helical" evidence="1">
    <location>
        <begin position="118"/>
        <end position="136"/>
    </location>
</feature>
<keyword evidence="1" id="KW-1133">Transmembrane helix</keyword>
<dbReference type="AlphaFoldDB" id="A0A223CZA1"/>
<name>A0A223CZA1_9BACL</name>
<evidence type="ECO:0000256" key="1">
    <source>
        <dbReference type="SAM" id="Phobius"/>
    </source>
</evidence>
<protein>
    <submittedName>
        <fullName evidence="2">Uncharacterized protein</fullName>
    </submittedName>
</protein>
<dbReference type="Proteomes" id="UP000214688">
    <property type="component" value="Chromosome"/>
</dbReference>
<keyword evidence="1" id="KW-0812">Transmembrane</keyword>
<gene>
    <name evidence="2" type="ORF">CIG75_05920</name>
</gene>
<feature type="transmembrane region" description="Helical" evidence="1">
    <location>
        <begin position="148"/>
        <end position="172"/>
    </location>
</feature>
<accession>A0A223CZA1</accession>
<sequence>MSKNYKFGDKTFGRSPLERLVLILESNGLLNRLLIIFSTLGIIGLNSLIRTEYDNGIIYFLLVILILLSKTKVSENFFGSSALAICIVLHIAIFGFSGISLVLSFVTYIVFRRFMDKHILFPILVYLIFDTIALLSNKGEYLRKLMEGLGMVLFDLNFLIVLFLLPFLYCYYCPIMSVN</sequence>
<feature type="transmembrane region" description="Helical" evidence="1">
    <location>
        <begin position="56"/>
        <end position="73"/>
    </location>
</feature>
<proteinExistence type="predicted"/>
<feature type="transmembrane region" description="Helical" evidence="1">
    <location>
        <begin position="79"/>
        <end position="111"/>
    </location>
</feature>
<evidence type="ECO:0000313" key="2">
    <source>
        <dbReference type="EMBL" id="ASS74575.1"/>
    </source>
</evidence>
<dbReference type="KEGG" id="tab:CIG75_05920"/>
<reference evidence="2 3" key="1">
    <citation type="journal article" date="2015" name="Int. J. Syst. Evol. Microbiol.">
        <title>Tumebacillus algifaecis sp. nov., isolated from decomposing algal scum.</title>
        <authorList>
            <person name="Wu Y.F."/>
            <person name="Zhang B."/>
            <person name="Xing P."/>
            <person name="Wu Q.L."/>
            <person name="Liu S.J."/>
        </authorList>
    </citation>
    <scope>NUCLEOTIDE SEQUENCE [LARGE SCALE GENOMIC DNA]</scope>
    <source>
        <strain evidence="2 3">THMBR28</strain>
    </source>
</reference>
<keyword evidence="3" id="KW-1185">Reference proteome</keyword>
<organism evidence="2 3">
    <name type="scientific">Tumebacillus algifaecis</name>
    <dbReference type="NCBI Taxonomy" id="1214604"/>
    <lineage>
        <taxon>Bacteria</taxon>
        <taxon>Bacillati</taxon>
        <taxon>Bacillota</taxon>
        <taxon>Bacilli</taxon>
        <taxon>Bacillales</taxon>
        <taxon>Alicyclobacillaceae</taxon>
        <taxon>Tumebacillus</taxon>
    </lineage>
</organism>
<keyword evidence="1" id="KW-0472">Membrane</keyword>
<evidence type="ECO:0000313" key="3">
    <source>
        <dbReference type="Proteomes" id="UP000214688"/>
    </source>
</evidence>